<dbReference type="Pfam" id="PF09359">
    <property type="entry name" value="VTC"/>
    <property type="match status" value="1"/>
</dbReference>
<gene>
    <name evidence="2" type="ORF">GCM10011376_23430</name>
</gene>
<dbReference type="InterPro" id="IPR018966">
    <property type="entry name" value="VTC_domain"/>
</dbReference>
<comment type="caution">
    <text evidence="2">The sequence shown here is derived from an EMBL/GenBank/DDBJ whole genome shotgun (WGS) entry which is preliminary data.</text>
</comment>
<feature type="domain" description="VTC" evidence="1">
    <location>
        <begin position="37"/>
        <end position="243"/>
    </location>
</feature>
<dbReference type="EMBL" id="BNAD01000005">
    <property type="protein sequence ID" value="GHE17733.1"/>
    <property type="molecule type" value="Genomic_DNA"/>
</dbReference>
<name>A0ABQ3HLE5_9ACTN</name>
<evidence type="ECO:0000313" key="3">
    <source>
        <dbReference type="Proteomes" id="UP000597341"/>
    </source>
</evidence>
<accession>A0ABQ3HLE5</accession>
<dbReference type="Proteomes" id="UP000597341">
    <property type="component" value="Unassembled WGS sequence"/>
</dbReference>
<proteinExistence type="predicted"/>
<protein>
    <submittedName>
        <fullName evidence="2">VTC domain-containing protein</fullName>
    </submittedName>
</protein>
<keyword evidence="3" id="KW-1185">Reference proteome</keyword>
<dbReference type="CDD" id="cd07750">
    <property type="entry name" value="PolyPPase_VTC_like"/>
    <property type="match status" value="1"/>
</dbReference>
<evidence type="ECO:0000313" key="2">
    <source>
        <dbReference type="EMBL" id="GHE17733.1"/>
    </source>
</evidence>
<evidence type="ECO:0000259" key="1">
    <source>
        <dbReference type="Pfam" id="PF09359"/>
    </source>
</evidence>
<sequence>MRSDSPLADRPVDMDALATLPAVGLDALNAASELLVRTDRKYVIPLDDLAPMLMGVPGLRVLEIDGRRKSRYESTYLDTTDLTSWAASAHPRRRRWKARTRLYADTGECWLEVKTRGTRGVTVKERLRYDVASRDEISVEAADWVRERLVAAGSPEIDPRGLVATLTTSYRRTTLLLPAGAGRATIDFDLSWTSASGRAEAGNVLVVETKSAGRTAGPLDRTLWQLGHRPARISKYGTGLSLLTPELPGNRWHRVTTRHLAATLRVTEGAAA</sequence>
<reference evidence="3" key="1">
    <citation type="journal article" date="2019" name="Int. J. Syst. Evol. Microbiol.">
        <title>The Global Catalogue of Microorganisms (GCM) 10K type strain sequencing project: providing services to taxonomists for standard genome sequencing and annotation.</title>
        <authorList>
            <consortium name="The Broad Institute Genomics Platform"/>
            <consortium name="The Broad Institute Genome Sequencing Center for Infectious Disease"/>
            <person name="Wu L."/>
            <person name="Ma J."/>
        </authorList>
    </citation>
    <scope>NUCLEOTIDE SEQUENCE [LARGE SCALE GENOMIC DNA]</scope>
    <source>
        <strain evidence="3">CGMCC 1.12791</strain>
    </source>
</reference>
<organism evidence="2 3">
    <name type="scientific">Nocardioides flavus</name>
    <name type="common">ex Wang et al. 2016</name>
    <dbReference type="NCBI Taxonomy" id="2058780"/>
    <lineage>
        <taxon>Bacteria</taxon>
        <taxon>Bacillati</taxon>
        <taxon>Actinomycetota</taxon>
        <taxon>Actinomycetes</taxon>
        <taxon>Propionibacteriales</taxon>
        <taxon>Nocardioidaceae</taxon>
        <taxon>Nocardioides</taxon>
    </lineage>
</organism>